<evidence type="ECO:0000313" key="3">
    <source>
        <dbReference type="Proteomes" id="UP001156666"/>
    </source>
</evidence>
<proteinExistence type="predicted"/>
<dbReference type="InterPro" id="IPR025404">
    <property type="entry name" value="DUF4130"/>
</dbReference>
<accession>A0AA37WD81</accession>
<keyword evidence="3" id="KW-1185">Reference proteome</keyword>
<protein>
    <submittedName>
        <fullName evidence="2">DNA metabolism protein</fullName>
    </submittedName>
</protein>
<dbReference type="RefSeq" id="WP_235295269.1">
    <property type="nucleotide sequence ID" value="NZ_BSOH01000006.1"/>
</dbReference>
<comment type="caution">
    <text evidence="2">The sequence shown here is derived from an EMBL/GenBank/DDBJ whole genome shotgun (WGS) entry which is preliminary data.</text>
</comment>
<evidence type="ECO:0000259" key="1">
    <source>
        <dbReference type="Pfam" id="PF13566"/>
    </source>
</evidence>
<reference evidence="2" key="2">
    <citation type="submission" date="2023-01" db="EMBL/GenBank/DDBJ databases">
        <title>Draft genome sequence of Portibacter lacus strain NBRC 108769.</title>
        <authorList>
            <person name="Sun Q."/>
            <person name="Mori K."/>
        </authorList>
    </citation>
    <scope>NUCLEOTIDE SEQUENCE</scope>
    <source>
        <strain evidence="2">NBRC 108769</strain>
    </source>
</reference>
<reference evidence="2" key="1">
    <citation type="journal article" date="2014" name="Int. J. Syst. Evol. Microbiol.">
        <title>Complete genome sequence of Corynebacterium casei LMG S-19264T (=DSM 44701T), isolated from a smear-ripened cheese.</title>
        <authorList>
            <consortium name="US DOE Joint Genome Institute (JGI-PGF)"/>
            <person name="Walter F."/>
            <person name="Albersmeier A."/>
            <person name="Kalinowski J."/>
            <person name="Ruckert C."/>
        </authorList>
    </citation>
    <scope>NUCLEOTIDE SEQUENCE</scope>
    <source>
        <strain evidence="2">NBRC 108769</strain>
    </source>
</reference>
<dbReference type="EMBL" id="BSOH01000006">
    <property type="protein sequence ID" value="GLR16543.1"/>
    <property type="molecule type" value="Genomic_DNA"/>
</dbReference>
<sequence>MVELVFDGSYEGFLTCIFEMYIQKINDCTVVEQDHHQSKIFGEAIIVSTNEQHAERIINGIKDKTSKKVLAFIYSVFLQESTQIHNDLVYFIKMIFDGKAYKISDFGDSRILRLHKAKKMMGREVHRMHAFVRFQQLKDDLYVAIVNPDFNVLPLIGKHFKDRYPTMEWLIYDTKRSYGIFHSEGKIDVVNFEEHIDLYQEKIRHENLSSDELSYQKMWQAYFQSVNIKERNNTKLHERHVPRRYWTYLVEKWN</sequence>
<name>A0AA37WD81_9BACT</name>
<organism evidence="2 3">
    <name type="scientific">Portibacter lacus</name>
    <dbReference type="NCBI Taxonomy" id="1099794"/>
    <lineage>
        <taxon>Bacteria</taxon>
        <taxon>Pseudomonadati</taxon>
        <taxon>Bacteroidota</taxon>
        <taxon>Saprospiria</taxon>
        <taxon>Saprospirales</taxon>
        <taxon>Haliscomenobacteraceae</taxon>
        <taxon>Portibacter</taxon>
    </lineage>
</organism>
<dbReference type="InterPro" id="IPR023875">
    <property type="entry name" value="DNA_repair_put"/>
</dbReference>
<dbReference type="Proteomes" id="UP001156666">
    <property type="component" value="Unassembled WGS sequence"/>
</dbReference>
<feature type="domain" description="DUF4130" evidence="1">
    <location>
        <begin position="86"/>
        <end position="251"/>
    </location>
</feature>
<dbReference type="NCBIfam" id="TIGR03915">
    <property type="entry name" value="SAM_7_link_chp"/>
    <property type="match status" value="1"/>
</dbReference>
<dbReference type="AlphaFoldDB" id="A0AA37WD81"/>
<gene>
    <name evidence="2" type="ORF">GCM10007940_11580</name>
</gene>
<evidence type="ECO:0000313" key="2">
    <source>
        <dbReference type="EMBL" id="GLR16543.1"/>
    </source>
</evidence>
<dbReference type="Pfam" id="PF13566">
    <property type="entry name" value="DUF4130"/>
    <property type="match status" value="1"/>
</dbReference>